<sequence>MQEAFSVSSGDLVIFVGGGGKTGSMNRLAIELMALGKRVIYTTTTKIFPTELANELHLIGDLETSLLWERIVPQPGSMVVLGKEINSMGKIVGLDKDQVNGLMGAASDLVILVEGDGANGKPFKAPRDYEPVIPEKATIVVPVVGIDALDKPLDDKYFHAWEQISALTGVPRGGIIRGKDVAQVFLHGDGYQKGVPDSARWIPFINKADTGEDEVKAQELAGILKEKGVARVVFGSLRRENNPVEVV</sequence>
<dbReference type="EMBL" id="JANPWE010000001">
    <property type="protein sequence ID" value="MCR6544548.1"/>
    <property type="molecule type" value="Genomic_DNA"/>
</dbReference>
<comment type="caution">
    <text evidence="1">The sequence shown here is derived from an EMBL/GenBank/DDBJ whole genome shotgun (WGS) entry which is preliminary data.</text>
</comment>
<dbReference type="Proteomes" id="UP001524944">
    <property type="component" value="Unassembled WGS sequence"/>
</dbReference>
<keyword evidence="2" id="KW-1185">Reference proteome</keyword>
<dbReference type="Pfam" id="PF19842">
    <property type="entry name" value="YqeC"/>
    <property type="match status" value="1"/>
</dbReference>
<reference evidence="1 2" key="1">
    <citation type="submission" date="2022-08" db="EMBL/GenBank/DDBJ databases">
        <title>Proteogenomics of the novel Dehalobacterium formicoaceticum strain EZ94 highlights a key role of methyltransferases during anaerobic dichloromethane degradation.</title>
        <authorList>
            <person name="Wasmund K."/>
        </authorList>
    </citation>
    <scope>NUCLEOTIDE SEQUENCE [LARGE SCALE GENOMIC DNA]</scope>
    <source>
        <strain evidence="1 2">EZ94</strain>
    </source>
</reference>
<evidence type="ECO:0000313" key="2">
    <source>
        <dbReference type="Proteomes" id="UP001524944"/>
    </source>
</evidence>
<protein>
    <submittedName>
        <fullName evidence="1">Selenium cofactor biosynthesis protein YqeC</fullName>
    </submittedName>
</protein>
<proteinExistence type="predicted"/>
<dbReference type="InterPro" id="IPR017587">
    <property type="entry name" value="YqeC"/>
</dbReference>
<accession>A0ABT1Y117</accession>
<evidence type="ECO:0000313" key="1">
    <source>
        <dbReference type="EMBL" id="MCR6544548.1"/>
    </source>
</evidence>
<name>A0ABT1Y117_9FIRM</name>
<dbReference type="RefSeq" id="WP_257912084.1">
    <property type="nucleotide sequence ID" value="NZ_JANPWE010000001.1"/>
</dbReference>
<gene>
    <name evidence="1" type="primary">yqeC</name>
    <name evidence="1" type="ORF">NVS47_03305</name>
</gene>
<organism evidence="1 2">
    <name type="scientific">Dehalobacterium formicoaceticum</name>
    <dbReference type="NCBI Taxonomy" id="51515"/>
    <lineage>
        <taxon>Bacteria</taxon>
        <taxon>Bacillati</taxon>
        <taxon>Bacillota</taxon>
        <taxon>Clostridia</taxon>
        <taxon>Eubacteriales</taxon>
        <taxon>Peptococcaceae</taxon>
        <taxon>Dehalobacterium</taxon>
    </lineage>
</organism>
<dbReference type="NCBIfam" id="TIGR03172">
    <property type="entry name" value="selenium cofactor biosynthesis protein YqeC"/>
    <property type="match status" value="1"/>
</dbReference>